<name>A0A1H8GRQ4_9PROT</name>
<evidence type="ECO:0000259" key="1">
    <source>
        <dbReference type="Pfam" id="PF06983"/>
    </source>
</evidence>
<dbReference type="CDD" id="cd06588">
    <property type="entry name" value="PhnB_like"/>
    <property type="match status" value="1"/>
</dbReference>
<keyword evidence="2" id="KW-0830">Ubiquinone</keyword>
<gene>
    <name evidence="2" type="ORF">SAMN05216325_11945</name>
</gene>
<sequence length="166" mass="18795">MATIEHKIVPHLWFDTEARQAAEFYTTVFDNSRIISTAMLEGTPSGTVEVVTFELSGQEFQAISAGPFCRFNESISFIVKCDTQDEIDYYWEKLTAAGGQEVECGWLKDKFGLSWQIVPAIMDTIMQSKDPHALSRVTQAFLKMKKFDIAALQMAFEGTQDHSDRH</sequence>
<dbReference type="Pfam" id="PF06983">
    <property type="entry name" value="3-dmu-9_3-mt"/>
    <property type="match status" value="1"/>
</dbReference>
<dbReference type="Gene3D" id="3.10.180.10">
    <property type="entry name" value="2,3-Dihydroxybiphenyl 1,2-Dioxygenase, domain 1"/>
    <property type="match status" value="1"/>
</dbReference>
<dbReference type="PANTHER" id="PTHR33990:SF2">
    <property type="entry name" value="PHNB-LIKE DOMAIN-CONTAINING PROTEIN"/>
    <property type="match status" value="1"/>
</dbReference>
<dbReference type="RefSeq" id="WP_090633550.1">
    <property type="nucleotide sequence ID" value="NZ_FOCP01000019.1"/>
</dbReference>
<proteinExistence type="predicted"/>
<accession>A0A1H8GRQ4</accession>
<dbReference type="SUPFAM" id="SSF54593">
    <property type="entry name" value="Glyoxalase/Bleomycin resistance protein/Dihydroxybiphenyl dioxygenase"/>
    <property type="match status" value="1"/>
</dbReference>
<dbReference type="InterPro" id="IPR009725">
    <property type="entry name" value="3_dmu_93_MTrfase"/>
</dbReference>
<dbReference type="PIRSF" id="PIRSF021700">
    <property type="entry name" value="3_dmu_93_MTrfase"/>
    <property type="match status" value="1"/>
</dbReference>
<dbReference type="GO" id="GO:0032259">
    <property type="term" value="P:methylation"/>
    <property type="evidence" value="ECO:0007669"/>
    <property type="project" value="UniProtKB-KW"/>
</dbReference>
<organism evidence="2 3">
    <name type="scientific">Nitrosomonas marina</name>
    <dbReference type="NCBI Taxonomy" id="917"/>
    <lineage>
        <taxon>Bacteria</taxon>
        <taxon>Pseudomonadati</taxon>
        <taxon>Pseudomonadota</taxon>
        <taxon>Betaproteobacteria</taxon>
        <taxon>Nitrosomonadales</taxon>
        <taxon>Nitrosomonadaceae</taxon>
        <taxon>Nitrosomonas</taxon>
    </lineage>
</organism>
<dbReference type="GO" id="GO:0008168">
    <property type="term" value="F:methyltransferase activity"/>
    <property type="evidence" value="ECO:0007669"/>
    <property type="project" value="UniProtKB-KW"/>
</dbReference>
<evidence type="ECO:0000313" key="2">
    <source>
        <dbReference type="EMBL" id="SEN46683.1"/>
    </source>
</evidence>
<dbReference type="InterPro" id="IPR029068">
    <property type="entry name" value="Glyas_Bleomycin-R_OHBP_Dase"/>
</dbReference>
<keyword evidence="2" id="KW-0808">Transferase</keyword>
<dbReference type="InterPro" id="IPR028973">
    <property type="entry name" value="PhnB-like"/>
</dbReference>
<dbReference type="STRING" id="917.SAMN05216326_11358"/>
<evidence type="ECO:0000313" key="3">
    <source>
        <dbReference type="Proteomes" id="UP000199459"/>
    </source>
</evidence>
<keyword evidence="2" id="KW-0489">Methyltransferase</keyword>
<protein>
    <submittedName>
        <fullName evidence="2">Glyoxalase superfamily enzyme, possibly 3-demethylubiquinone-9 3-methyltransferase</fullName>
    </submittedName>
</protein>
<reference evidence="2 3" key="1">
    <citation type="submission" date="2016-10" db="EMBL/GenBank/DDBJ databases">
        <authorList>
            <person name="de Groot N.N."/>
        </authorList>
    </citation>
    <scope>NUCLEOTIDE SEQUENCE [LARGE SCALE GENOMIC DNA]</scope>
    <source>
        <strain evidence="2 3">Nm22</strain>
    </source>
</reference>
<dbReference type="EMBL" id="FOCP01000019">
    <property type="protein sequence ID" value="SEN46683.1"/>
    <property type="molecule type" value="Genomic_DNA"/>
</dbReference>
<feature type="domain" description="PhnB-like" evidence="1">
    <location>
        <begin position="7"/>
        <end position="118"/>
    </location>
</feature>
<dbReference type="PANTHER" id="PTHR33990">
    <property type="entry name" value="PROTEIN YJDN-RELATED"/>
    <property type="match status" value="1"/>
</dbReference>
<dbReference type="Proteomes" id="UP000199459">
    <property type="component" value="Unassembled WGS sequence"/>
</dbReference>
<dbReference type="AlphaFoldDB" id="A0A1H8GRQ4"/>
<dbReference type="OrthoDB" id="5293819at2"/>